<dbReference type="SMART" id="SM00963">
    <property type="entry name" value="SRP54_N"/>
    <property type="match status" value="1"/>
</dbReference>
<dbReference type="NCBIfam" id="TIGR00064">
    <property type="entry name" value="ftsY"/>
    <property type="match status" value="1"/>
</dbReference>
<dbReference type="FunFam" id="3.40.50.300:FF:000053">
    <property type="entry name" value="Signal recognition particle receptor FtsY"/>
    <property type="match status" value="1"/>
</dbReference>
<dbReference type="GO" id="GO:0005047">
    <property type="term" value="F:signal recognition particle binding"/>
    <property type="evidence" value="ECO:0007669"/>
    <property type="project" value="TreeGrafter"/>
</dbReference>
<comment type="subunit">
    <text evidence="10">Part of the signal recognition particle protein translocation system, which is composed of SRP and FtsY. SRP is a ribonucleoprotein composed of Ffh and a 4.5S RNA molecule.</text>
</comment>
<comment type="catalytic activity">
    <reaction evidence="8 10">
        <text>GTP + H2O = GDP + phosphate + H(+)</text>
        <dbReference type="Rhea" id="RHEA:19669"/>
        <dbReference type="ChEBI" id="CHEBI:15377"/>
        <dbReference type="ChEBI" id="CHEBI:15378"/>
        <dbReference type="ChEBI" id="CHEBI:37565"/>
        <dbReference type="ChEBI" id="CHEBI:43474"/>
        <dbReference type="ChEBI" id="CHEBI:58189"/>
        <dbReference type="EC" id="3.6.5.4"/>
    </reaction>
</comment>
<gene>
    <name evidence="10" type="primary">ftsY</name>
    <name evidence="13" type="ORF">TVD_12800</name>
</gene>
<dbReference type="GO" id="GO:0003924">
    <property type="term" value="F:GTPase activity"/>
    <property type="evidence" value="ECO:0007669"/>
    <property type="project" value="UniProtKB-UniRule"/>
</dbReference>
<feature type="region of interest" description="Disordered" evidence="11">
    <location>
        <begin position="1"/>
        <end position="30"/>
    </location>
</feature>
<evidence type="ECO:0000256" key="5">
    <source>
        <dbReference type="ARBA" id="ARBA00023134"/>
    </source>
</evidence>
<feature type="domain" description="SRP54-type proteins GTP-binding" evidence="12">
    <location>
        <begin position="304"/>
        <end position="317"/>
    </location>
</feature>
<dbReference type="InterPro" id="IPR004390">
    <property type="entry name" value="SR_rcpt_FtsY"/>
</dbReference>
<keyword evidence="4 10" id="KW-0378">Hydrolase</keyword>
<dbReference type="InterPro" id="IPR003593">
    <property type="entry name" value="AAA+_ATPase"/>
</dbReference>
<protein>
    <recommendedName>
        <fullName evidence="10">Signal recognition particle receptor FtsY</fullName>
        <shortName evidence="10">SRP receptor</shortName>
        <ecNumber evidence="10">3.6.5.4</ecNumber>
    </recommendedName>
</protein>
<dbReference type="FunFam" id="1.20.120.140:FF:000002">
    <property type="entry name" value="Signal recognition particle receptor FtsY"/>
    <property type="match status" value="1"/>
</dbReference>
<dbReference type="STRING" id="106634.TVD_12800"/>
<evidence type="ECO:0000256" key="3">
    <source>
        <dbReference type="ARBA" id="ARBA00022741"/>
    </source>
</evidence>
<accession>A0A0G3G9I6</accession>
<comment type="similarity">
    <text evidence="10">Belongs to the GTP-binding SRP family. FtsY subfamily.</text>
</comment>
<dbReference type="OrthoDB" id="9804720at2"/>
<dbReference type="Gene3D" id="3.40.50.300">
    <property type="entry name" value="P-loop containing nucleotide triphosphate hydrolases"/>
    <property type="match status" value="1"/>
</dbReference>
<feature type="binding site" evidence="10">
    <location>
        <begin position="219"/>
        <end position="223"/>
    </location>
    <ligand>
        <name>GTP</name>
        <dbReference type="ChEBI" id="CHEBI:37565"/>
    </ligand>
</feature>
<dbReference type="Pfam" id="PF00448">
    <property type="entry name" value="SRP54"/>
    <property type="match status" value="1"/>
</dbReference>
<name>A0A0G3G9I6_9GAMM</name>
<dbReference type="GO" id="GO:0005525">
    <property type="term" value="F:GTP binding"/>
    <property type="evidence" value="ECO:0007669"/>
    <property type="project" value="UniProtKB-UniRule"/>
</dbReference>
<dbReference type="PATRIC" id="fig|106634.4.peg.2609"/>
<keyword evidence="5 10" id="KW-0342">GTP-binding</keyword>
<evidence type="ECO:0000313" key="14">
    <source>
        <dbReference type="Proteomes" id="UP000064201"/>
    </source>
</evidence>
<dbReference type="AlphaFoldDB" id="A0A0G3G9I6"/>
<dbReference type="CDD" id="cd17874">
    <property type="entry name" value="FtsY"/>
    <property type="match status" value="1"/>
</dbReference>
<evidence type="ECO:0000256" key="8">
    <source>
        <dbReference type="ARBA" id="ARBA00048027"/>
    </source>
</evidence>
<dbReference type="PANTHER" id="PTHR43134">
    <property type="entry name" value="SIGNAL RECOGNITION PARTICLE RECEPTOR SUBUNIT ALPHA"/>
    <property type="match status" value="1"/>
</dbReference>
<sequence>MFGFRKKKSEDPATPDAEAPGSEPDKPARGGWFQRLRKGLAKTGQVLGGDLGSLLRRKIDDELFEELEERLLLADVGLDATQRIMDRITREVKRGQLDDAEALMDALEAAMIEILEPVSRPLEIPEAERPFSILVVGINGAGKTTTIGKLAHHLQANDRSVLLAAGDTFRAAAVEQLQTWGERNGAPVIAQGTGADSASVVYDGLQAAQARGIDVMIADTAGRLHTQTNLMDEVRKVKRVMGRLDEHAPDEVLLVVDGGTGQNALNQARQFHEALGLTGIVVTKLDGTAKGGVLFALAEQLGIPVRFIGVGEKAEDLQVFDARAFVRALLGRDSD</sequence>
<keyword evidence="14" id="KW-1185">Reference proteome</keyword>
<dbReference type="InterPro" id="IPR042101">
    <property type="entry name" value="SRP54_N_sf"/>
</dbReference>
<dbReference type="GO" id="GO:0005886">
    <property type="term" value="C:plasma membrane"/>
    <property type="evidence" value="ECO:0007669"/>
    <property type="project" value="UniProtKB-SubCell"/>
</dbReference>
<comment type="function">
    <text evidence="9 10">Involved in targeting and insertion of nascent membrane proteins into the cytoplasmic membrane. Acts as a receptor for the complex formed by the signal recognition particle (SRP) and the ribosome-nascent chain (RNC). Interaction with SRP-RNC leads to the transfer of the RNC complex to the Sec translocase for insertion into the membrane, the hydrolysis of GTP by both Ffh and FtsY, and the dissociation of the SRP-FtsY complex into the individual components.</text>
</comment>
<dbReference type="InterPro" id="IPR000897">
    <property type="entry name" value="SRP54_GTPase_dom"/>
</dbReference>
<evidence type="ECO:0000313" key="13">
    <source>
        <dbReference type="EMBL" id="AKJ96182.1"/>
    </source>
</evidence>
<dbReference type="HAMAP" id="MF_00920">
    <property type="entry name" value="FtsY"/>
    <property type="match status" value="1"/>
</dbReference>
<dbReference type="SMART" id="SM00382">
    <property type="entry name" value="AAA"/>
    <property type="match status" value="1"/>
</dbReference>
<evidence type="ECO:0000256" key="9">
    <source>
        <dbReference type="ARBA" id="ARBA00053570"/>
    </source>
</evidence>
<evidence type="ECO:0000256" key="10">
    <source>
        <dbReference type="HAMAP-Rule" id="MF_00920"/>
    </source>
</evidence>
<dbReference type="PROSITE" id="PS00300">
    <property type="entry name" value="SRP54"/>
    <property type="match status" value="1"/>
</dbReference>
<comment type="subcellular location">
    <subcellularLocation>
        <location evidence="10">Cell membrane</location>
        <topology evidence="10">Peripheral membrane protein</topology>
        <orientation evidence="10">Cytoplasmic side</orientation>
    </subcellularLocation>
    <subcellularLocation>
        <location evidence="10">Cytoplasm</location>
    </subcellularLocation>
</comment>
<dbReference type="GO" id="GO:0005737">
    <property type="term" value="C:cytoplasm"/>
    <property type="evidence" value="ECO:0007669"/>
    <property type="project" value="UniProtKB-SubCell"/>
</dbReference>
<dbReference type="EMBL" id="CP011367">
    <property type="protein sequence ID" value="AKJ96182.1"/>
    <property type="molecule type" value="Genomic_DNA"/>
</dbReference>
<evidence type="ECO:0000256" key="4">
    <source>
        <dbReference type="ARBA" id="ARBA00022801"/>
    </source>
</evidence>
<evidence type="ECO:0000256" key="1">
    <source>
        <dbReference type="ARBA" id="ARBA00022475"/>
    </source>
</evidence>
<evidence type="ECO:0000256" key="6">
    <source>
        <dbReference type="ARBA" id="ARBA00023136"/>
    </source>
</evidence>
<keyword evidence="13" id="KW-0131">Cell cycle</keyword>
<evidence type="ECO:0000256" key="7">
    <source>
        <dbReference type="ARBA" id="ARBA00023170"/>
    </source>
</evidence>
<keyword evidence="1 10" id="KW-1003">Cell membrane</keyword>
<evidence type="ECO:0000259" key="12">
    <source>
        <dbReference type="PROSITE" id="PS00300"/>
    </source>
</evidence>
<dbReference type="Gene3D" id="1.20.120.140">
    <property type="entry name" value="Signal recognition particle SRP54, nucleotide-binding domain"/>
    <property type="match status" value="1"/>
</dbReference>
<dbReference type="InterPro" id="IPR036225">
    <property type="entry name" value="SRP/SRP_N"/>
</dbReference>
<dbReference type="Pfam" id="PF02881">
    <property type="entry name" value="SRP54_N"/>
    <property type="match status" value="1"/>
</dbReference>
<keyword evidence="3 10" id="KW-0547">Nucleotide-binding</keyword>
<keyword evidence="2 10" id="KW-0963">Cytoplasm</keyword>
<dbReference type="RefSeq" id="WP_047251764.1">
    <property type="nucleotide sequence ID" value="NZ_CP011367.1"/>
</dbReference>
<proteinExistence type="inferred from homology"/>
<organism evidence="13 14">
    <name type="scientific">Thioalkalivibrio versutus</name>
    <dbReference type="NCBI Taxonomy" id="106634"/>
    <lineage>
        <taxon>Bacteria</taxon>
        <taxon>Pseudomonadati</taxon>
        <taxon>Pseudomonadota</taxon>
        <taxon>Gammaproteobacteria</taxon>
        <taxon>Chromatiales</taxon>
        <taxon>Ectothiorhodospiraceae</taxon>
        <taxon>Thioalkalivibrio</taxon>
    </lineage>
</organism>
<dbReference type="KEGG" id="tvr:TVD_12800"/>
<keyword evidence="7 10" id="KW-0675">Receptor</keyword>
<keyword evidence="6 10" id="KW-0472">Membrane</keyword>
<dbReference type="EC" id="3.6.5.4" evidence="10"/>
<feature type="binding site" evidence="10">
    <location>
        <begin position="137"/>
        <end position="144"/>
    </location>
    <ligand>
        <name>GTP</name>
        <dbReference type="ChEBI" id="CHEBI:37565"/>
    </ligand>
</feature>
<dbReference type="Proteomes" id="UP000064201">
    <property type="component" value="Chromosome"/>
</dbReference>
<dbReference type="SMART" id="SM00962">
    <property type="entry name" value="SRP54"/>
    <property type="match status" value="1"/>
</dbReference>
<keyword evidence="13" id="KW-0132">Cell division</keyword>
<dbReference type="GO" id="GO:0051301">
    <property type="term" value="P:cell division"/>
    <property type="evidence" value="ECO:0007669"/>
    <property type="project" value="UniProtKB-KW"/>
</dbReference>
<reference evidence="13 14" key="1">
    <citation type="submission" date="2015-04" db="EMBL/GenBank/DDBJ databases">
        <title>Complete Sequence for the Genome of the Thioalkalivibrio versutus D301.</title>
        <authorList>
            <person name="Mu T."/>
            <person name="Zhou J."/>
            <person name="Xu X."/>
        </authorList>
    </citation>
    <scope>NUCLEOTIDE SEQUENCE [LARGE SCALE GENOMIC DNA]</scope>
    <source>
        <strain evidence="13 14">D301</strain>
    </source>
</reference>
<dbReference type="GO" id="GO:0006614">
    <property type="term" value="P:SRP-dependent cotranslational protein targeting to membrane"/>
    <property type="evidence" value="ECO:0007669"/>
    <property type="project" value="InterPro"/>
</dbReference>
<dbReference type="SUPFAM" id="SSF47364">
    <property type="entry name" value="Domain of the SRP/SRP receptor G-proteins"/>
    <property type="match status" value="1"/>
</dbReference>
<evidence type="ECO:0000256" key="11">
    <source>
        <dbReference type="SAM" id="MobiDB-lite"/>
    </source>
</evidence>
<dbReference type="InterPro" id="IPR027417">
    <property type="entry name" value="P-loop_NTPase"/>
</dbReference>
<dbReference type="InterPro" id="IPR013822">
    <property type="entry name" value="Signal_recog_particl_SRP54_hlx"/>
</dbReference>
<feature type="binding site" evidence="10">
    <location>
        <begin position="283"/>
        <end position="286"/>
    </location>
    <ligand>
        <name>GTP</name>
        <dbReference type="ChEBI" id="CHEBI:37565"/>
    </ligand>
</feature>
<evidence type="ECO:0000256" key="2">
    <source>
        <dbReference type="ARBA" id="ARBA00022490"/>
    </source>
</evidence>
<dbReference type="SUPFAM" id="SSF52540">
    <property type="entry name" value="P-loop containing nucleoside triphosphate hydrolases"/>
    <property type="match status" value="1"/>
</dbReference>
<dbReference type="PANTHER" id="PTHR43134:SF1">
    <property type="entry name" value="SIGNAL RECOGNITION PARTICLE RECEPTOR SUBUNIT ALPHA"/>
    <property type="match status" value="1"/>
</dbReference>